<dbReference type="AlphaFoldDB" id="A0A0N0U7K3"/>
<protein>
    <recommendedName>
        <fullName evidence="2">Phospholipid scramblase</fullName>
    </recommendedName>
</protein>
<name>A0A0N0U7K3_9HYME</name>
<dbReference type="SUPFAM" id="SSF54518">
    <property type="entry name" value="Tubby C-terminal domain-like"/>
    <property type="match status" value="1"/>
</dbReference>
<keyword evidence="2" id="KW-0564">Palmitate</keyword>
<evidence type="ECO:0000256" key="1">
    <source>
        <dbReference type="ARBA" id="ARBA00005350"/>
    </source>
</evidence>
<feature type="compositionally biased region" description="Pro residues" evidence="3">
    <location>
        <begin position="27"/>
        <end position="48"/>
    </location>
</feature>
<feature type="region of interest" description="Disordered" evidence="3">
    <location>
        <begin position="1"/>
        <end position="60"/>
    </location>
</feature>
<organism evidence="4 5">
    <name type="scientific">Melipona quadrifasciata</name>
    <dbReference type="NCBI Taxonomy" id="166423"/>
    <lineage>
        <taxon>Eukaryota</taxon>
        <taxon>Metazoa</taxon>
        <taxon>Ecdysozoa</taxon>
        <taxon>Arthropoda</taxon>
        <taxon>Hexapoda</taxon>
        <taxon>Insecta</taxon>
        <taxon>Pterygota</taxon>
        <taxon>Neoptera</taxon>
        <taxon>Endopterygota</taxon>
        <taxon>Hymenoptera</taxon>
        <taxon>Apocrita</taxon>
        <taxon>Aculeata</taxon>
        <taxon>Apoidea</taxon>
        <taxon>Anthophila</taxon>
        <taxon>Apidae</taxon>
        <taxon>Melipona</taxon>
    </lineage>
</organism>
<dbReference type="InterPro" id="IPR025659">
    <property type="entry name" value="Tubby-like_C"/>
</dbReference>
<dbReference type="PANTHER" id="PTHR23248">
    <property type="entry name" value="PHOSPHOLIPID SCRAMBLASE-RELATED"/>
    <property type="match status" value="1"/>
</dbReference>
<dbReference type="EMBL" id="KQ435710">
    <property type="protein sequence ID" value="KOX79882.1"/>
    <property type="molecule type" value="Genomic_DNA"/>
</dbReference>
<evidence type="ECO:0000256" key="3">
    <source>
        <dbReference type="SAM" id="MobiDB-lite"/>
    </source>
</evidence>
<dbReference type="STRING" id="166423.A0A0N0U7K3"/>
<keyword evidence="5" id="KW-1185">Reference proteome</keyword>
<reference evidence="4 5" key="1">
    <citation type="submission" date="2015-07" db="EMBL/GenBank/DDBJ databases">
        <title>The genome of Melipona quadrifasciata.</title>
        <authorList>
            <person name="Pan H."/>
            <person name="Kapheim K."/>
        </authorList>
    </citation>
    <scope>NUCLEOTIDE SEQUENCE [LARGE SCALE GENOMIC DNA]</scope>
    <source>
        <strain evidence="4">0111107301</strain>
        <tissue evidence="4">Whole body</tissue>
    </source>
</reference>
<dbReference type="GO" id="GO:0005886">
    <property type="term" value="C:plasma membrane"/>
    <property type="evidence" value="ECO:0007669"/>
    <property type="project" value="TreeGrafter"/>
</dbReference>
<comment type="function">
    <text evidence="2">May mediate accelerated ATP-independent bidirectional transbilayer migration of phospholipids upon binding calcium ions that results in a loss of phospholipid asymmetry in the plasma membrane.</text>
</comment>
<keyword evidence="2" id="KW-0106">Calcium</keyword>
<comment type="cofactor">
    <cofactor evidence="2">
        <name>Ca(2+)</name>
        <dbReference type="ChEBI" id="CHEBI:29108"/>
    </cofactor>
</comment>
<dbReference type="InterPro" id="IPR005552">
    <property type="entry name" value="Scramblase"/>
</dbReference>
<evidence type="ECO:0000313" key="4">
    <source>
        <dbReference type="EMBL" id="KOX79882.1"/>
    </source>
</evidence>
<keyword evidence="2" id="KW-0449">Lipoprotein</keyword>
<dbReference type="PANTHER" id="PTHR23248:SF4">
    <property type="entry name" value="PHOSPHOLIPID SCRAMBLASE"/>
    <property type="match status" value="1"/>
</dbReference>
<dbReference type="OrthoDB" id="191150at2759"/>
<proteinExistence type="inferred from homology"/>
<comment type="similarity">
    <text evidence="1 2">Belongs to the phospholipid scramblase family.</text>
</comment>
<evidence type="ECO:0000313" key="5">
    <source>
        <dbReference type="Proteomes" id="UP000053105"/>
    </source>
</evidence>
<gene>
    <name evidence="4" type="ORF">WN51_11493</name>
</gene>
<dbReference type="Proteomes" id="UP000053105">
    <property type="component" value="Unassembled WGS sequence"/>
</dbReference>
<evidence type="ECO:0000256" key="2">
    <source>
        <dbReference type="RuleBase" id="RU363116"/>
    </source>
</evidence>
<accession>A0A0N0U7K3</accession>
<dbReference type="GO" id="GO:0017128">
    <property type="term" value="F:phospholipid scramblase activity"/>
    <property type="evidence" value="ECO:0007669"/>
    <property type="project" value="InterPro"/>
</dbReference>
<sequence length="300" mass="33016">MNSIPSAPYPSPSRDTFPMSQLGVPQPGMPQPGMPQPGKPQPGMPQPGMPQAGVPSYGISVPQSGASQDGWSSLNMICPPGLEYLIALDYLSIRQQEEPIELISGFECENKYHVTTANDQRLCYIQEESNMCALLCLGPSRCCEFRVVDTSERAILYMVLEVYSRGLLLGTVIEHRSSFLRPLLSIRDASEKTVLRVKGPWIKCCGTAKFKIMSADDVHTVGEIKKEWGGCCTEAFTDADNFSLRFPIDLDVKIKAVLLGACILIDYLYFEESKCGILRCLEVFVRACGTTIELITCLAA</sequence>
<dbReference type="Pfam" id="PF03803">
    <property type="entry name" value="Scramblase"/>
    <property type="match status" value="1"/>
</dbReference>